<protein>
    <submittedName>
        <fullName evidence="7">Cyclopropane-fatty-acyl-phospholipid synthase</fullName>
    </submittedName>
</protein>
<name>A0A3N1NXH3_9GAMM</name>
<reference evidence="7 8" key="1">
    <citation type="submission" date="2018-11" db="EMBL/GenBank/DDBJ databases">
        <title>Genomic Encyclopedia of Type Strains, Phase IV (KMG-IV): sequencing the most valuable type-strain genomes for metagenomic binning, comparative biology and taxonomic classification.</title>
        <authorList>
            <person name="Goeker M."/>
        </authorList>
    </citation>
    <scope>NUCLEOTIDE SEQUENCE [LARGE SCALE GENOMIC DNA]</scope>
    <source>
        <strain evidence="7 8">DSM 16974</strain>
    </source>
</reference>
<keyword evidence="5" id="KW-0443">Lipid metabolism</keyword>
<dbReference type="SUPFAM" id="SSF53335">
    <property type="entry name" value="S-adenosyl-L-methionine-dependent methyltransferases"/>
    <property type="match status" value="1"/>
</dbReference>
<feature type="active site" evidence="6">
    <location>
        <position position="396"/>
    </location>
</feature>
<gene>
    <name evidence="7" type="ORF">EDC38_0707</name>
</gene>
<dbReference type="PIRSF" id="PIRSF003085">
    <property type="entry name" value="CMAS"/>
    <property type="match status" value="1"/>
</dbReference>
<organism evidence="7 8">
    <name type="scientific">Marinimicrobium koreense</name>
    <dbReference type="NCBI Taxonomy" id="306545"/>
    <lineage>
        <taxon>Bacteria</taxon>
        <taxon>Pseudomonadati</taxon>
        <taxon>Pseudomonadota</taxon>
        <taxon>Gammaproteobacteria</taxon>
        <taxon>Cellvibrionales</taxon>
        <taxon>Cellvibrionaceae</taxon>
        <taxon>Marinimicrobium</taxon>
    </lineage>
</organism>
<dbReference type="Pfam" id="PF02353">
    <property type="entry name" value="CMAS"/>
    <property type="match status" value="1"/>
</dbReference>
<comment type="caution">
    <text evidence="7">The sequence shown here is derived from an EMBL/GenBank/DDBJ whole genome shotgun (WGS) entry which is preliminary data.</text>
</comment>
<evidence type="ECO:0000256" key="5">
    <source>
        <dbReference type="ARBA" id="ARBA00023098"/>
    </source>
</evidence>
<accession>A0A3N1NXH3</accession>
<keyword evidence="3" id="KW-0808">Transferase</keyword>
<dbReference type="Proteomes" id="UP000273643">
    <property type="component" value="Unassembled WGS sequence"/>
</dbReference>
<comment type="similarity">
    <text evidence="1">Belongs to the CFA/CMAS family.</text>
</comment>
<evidence type="ECO:0000256" key="1">
    <source>
        <dbReference type="ARBA" id="ARBA00010815"/>
    </source>
</evidence>
<evidence type="ECO:0000256" key="4">
    <source>
        <dbReference type="ARBA" id="ARBA00022691"/>
    </source>
</evidence>
<dbReference type="GO" id="GO:0008168">
    <property type="term" value="F:methyltransferase activity"/>
    <property type="evidence" value="ECO:0007669"/>
    <property type="project" value="UniProtKB-KW"/>
</dbReference>
<dbReference type="InterPro" id="IPR029063">
    <property type="entry name" value="SAM-dependent_MTases_sf"/>
</dbReference>
<dbReference type="AlphaFoldDB" id="A0A3N1NXH3"/>
<proteinExistence type="inferred from homology"/>
<dbReference type="PANTHER" id="PTHR43667:SF2">
    <property type="entry name" value="FATTY ACID C-METHYL TRANSFERASE"/>
    <property type="match status" value="1"/>
</dbReference>
<keyword evidence="8" id="KW-1185">Reference proteome</keyword>
<dbReference type="InterPro" id="IPR003333">
    <property type="entry name" value="CMAS"/>
</dbReference>
<evidence type="ECO:0000313" key="8">
    <source>
        <dbReference type="Proteomes" id="UP000273643"/>
    </source>
</evidence>
<dbReference type="GO" id="GO:0008610">
    <property type="term" value="P:lipid biosynthetic process"/>
    <property type="evidence" value="ECO:0007669"/>
    <property type="project" value="InterPro"/>
</dbReference>
<dbReference type="PANTHER" id="PTHR43667">
    <property type="entry name" value="CYCLOPROPANE-FATTY-ACYL-PHOSPHOLIPID SYNTHASE"/>
    <property type="match status" value="1"/>
</dbReference>
<evidence type="ECO:0000313" key="7">
    <source>
        <dbReference type="EMBL" id="ROQ20111.1"/>
    </source>
</evidence>
<dbReference type="Gene3D" id="3.40.50.150">
    <property type="entry name" value="Vaccinia Virus protein VP39"/>
    <property type="match status" value="1"/>
</dbReference>
<dbReference type="CDD" id="cd02440">
    <property type="entry name" value="AdoMet_MTases"/>
    <property type="match status" value="1"/>
</dbReference>
<dbReference type="GO" id="GO:0032259">
    <property type="term" value="P:methylation"/>
    <property type="evidence" value="ECO:0007669"/>
    <property type="project" value="UniProtKB-KW"/>
</dbReference>
<keyword evidence="4" id="KW-0949">S-adenosyl-L-methionine</keyword>
<dbReference type="RefSeq" id="WP_024460133.1">
    <property type="nucleotide sequence ID" value="NZ_RJUK01000001.1"/>
</dbReference>
<evidence type="ECO:0000256" key="6">
    <source>
        <dbReference type="PIRSR" id="PIRSR003085-1"/>
    </source>
</evidence>
<evidence type="ECO:0000256" key="3">
    <source>
        <dbReference type="ARBA" id="ARBA00022679"/>
    </source>
</evidence>
<sequence length="422" mass="48470">MTHSNPSIARFKGHRLAKPRWNQALAKRLILKTLSAMEEGCLRLHDGDECHEFGQPADQAVLVADLHVHDPMAYAEVAFGGSVGAGEAYMSGYWSTPNLTQVTRIFVRNMHALDKMDASQSMFGKGLLRLFSWMNRNSKEGARRNIAAHYDLGNDFFRLFLDPSMMYSSAIYPRAESTLAEAAEYKLQRICEKLELGPDDHLLEIGTGWGGMAIYAARHYGCRVTTTTISRAQWEHAQAQVKEAGLEDRITLLFKDYRDLTGEYTKLVSVEMIEAVGHEHFREYFERCSRLLTSDGLMLIQAITIADQRYEHARKHVDFIQRYIFPGGSLPSVALMSDLTRRFTDLNLLHLEDIGQHYARTLRDWRLAFEAQLDRVRAMKFDERFIRMWEYYLCYCEGGFIERSIGTAQLLMAKPKYRPEPV</sequence>
<evidence type="ECO:0000256" key="2">
    <source>
        <dbReference type="ARBA" id="ARBA00022603"/>
    </source>
</evidence>
<dbReference type="InterPro" id="IPR050723">
    <property type="entry name" value="CFA/CMAS"/>
</dbReference>
<dbReference type="EMBL" id="RJUK01000001">
    <property type="protein sequence ID" value="ROQ20111.1"/>
    <property type="molecule type" value="Genomic_DNA"/>
</dbReference>
<keyword evidence="2" id="KW-0489">Methyltransferase</keyword>